<evidence type="ECO:0000256" key="3">
    <source>
        <dbReference type="PROSITE-ProRule" id="PRU00276"/>
    </source>
</evidence>
<dbReference type="PANTHER" id="PTHR11905:SF159">
    <property type="entry name" value="ADAM METALLOPROTEASE"/>
    <property type="match status" value="1"/>
</dbReference>
<accession>A0A834IIP0</accession>
<dbReference type="EMBL" id="JAACXV010011940">
    <property type="protein sequence ID" value="KAF7274872.1"/>
    <property type="molecule type" value="Genomic_DNA"/>
</dbReference>
<dbReference type="CDD" id="cd04269">
    <property type="entry name" value="ZnMc_adamalysin_II_like"/>
    <property type="match status" value="1"/>
</dbReference>
<comment type="caution">
    <text evidence="6">The sequence shown here is derived from an EMBL/GenBank/DDBJ whole genome shotgun (WGS) entry which is preliminary data.</text>
</comment>
<protein>
    <recommendedName>
        <fullName evidence="5">Peptidase M12B domain-containing protein</fullName>
    </recommendedName>
</protein>
<dbReference type="InterPro" id="IPR002870">
    <property type="entry name" value="Peptidase_M12B_N"/>
</dbReference>
<feature type="domain" description="Peptidase M12B" evidence="5">
    <location>
        <begin position="169"/>
        <end position="311"/>
    </location>
</feature>
<evidence type="ECO:0000259" key="5">
    <source>
        <dbReference type="PROSITE" id="PS50215"/>
    </source>
</evidence>
<evidence type="ECO:0000313" key="7">
    <source>
        <dbReference type="Proteomes" id="UP000625711"/>
    </source>
</evidence>
<dbReference type="SUPFAM" id="SSF55486">
    <property type="entry name" value="Metalloproteases ('zincins'), catalytic domain"/>
    <property type="match status" value="1"/>
</dbReference>
<reference evidence="6" key="1">
    <citation type="submission" date="2020-08" db="EMBL/GenBank/DDBJ databases">
        <title>Genome sequencing and assembly of the red palm weevil Rhynchophorus ferrugineus.</title>
        <authorList>
            <person name="Dias G.B."/>
            <person name="Bergman C.M."/>
            <person name="Manee M."/>
        </authorList>
    </citation>
    <scope>NUCLEOTIDE SEQUENCE</scope>
    <source>
        <strain evidence="6">AA-2017</strain>
        <tissue evidence="6">Whole larva</tissue>
    </source>
</reference>
<keyword evidence="7" id="KW-1185">Reference proteome</keyword>
<evidence type="ECO:0000256" key="2">
    <source>
        <dbReference type="ARBA" id="ARBA00023157"/>
    </source>
</evidence>
<dbReference type="GO" id="GO:0006509">
    <property type="term" value="P:membrane protein ectodomain proteolysis"/>
    <property type="evidence" value="ECO:0007669"/>
    <property type="project" value="TreeGrafter"/>
</dbReference>
<dbReference type="GO" id="GO:0004222">
    <property type="term" value="F:metalloendopeptidase activity"/>
    <property type="evidence" value="ECO:0007669"/>
    <property type="project" value="InterPro"/>
</dbReference>
<proteinExistence type="predicted"/>
<keyword evidence="4" id="KW-0812">Transmembrane</keyword>
<feature type="transmembrane region" description="Helical" evidence="4">
    <location>
        <begin position="199"/>
        <end position="222"/>
    </location>
</feature>
<evidence type="ECO:0000256" key="4">
    <source>
        <dbReference type="SAM" id="Phobius"/>
    </source>
</evidence>
<feature type="non-terminal residue" evidence="6">
    <location>
        <position position="1"/>
    </location>
</feature>
<gene>
    <name evidence="6" type="ORF">GWI33_012465</name>
</gene>
<dbReference type="Pfam" id="PF01421">
    <property type="entry name" value="Reprolysin"/>
    <property type="match status" value="1"/>
</dbReference>
<dbReference type="Gene3D" id="3.40.390.10">
    <property type="entry name" value="Collagenase (Catalytic Domain)"/>
    <property type="match status" value="1"/>
</dbReference>
<sequence length="311" mass="35094">MVSNGEHTDYLEIAIEVDGENLILDLTLNKQLIPKGFFQRHQENGKHVVHRPARDEVDHCHYNGKVRGKPDSWAALSTCNGLSGVIFDGHEMHYVENDDAIDDNSIETDHFVYRHSDMVEQNKTCGYGGDASDPEHGHKTTDNRFLRHKRSTDSNELIRGPYNANKESKYVELVLVVDNREYKELGESKRRVIDRCKTIANIINGLYSPLNIFIALVGVVIWSEHDEMTFSSNGDATLTSFLHYRKEKLLIDHPNDNAQLLTKFNFDHGVVGKALKGPMCTYEYSGGVNTDHSSVIGLVATTIAHEMGHNF</sequence>
<dbReference type="Proteomes" id="UP000625711">
    <property type="component" value="Unassembled WGS sequence"/>
</dbReference>
<keyword evidence="1" id="KW-0645">Protease</keyword>
<dbReference type="OrthoDB" id="5951731at2759"/>
<dbReference type="Pfam" id="PF01562">
    <property type="entry name" value="Pep_M12B_propep"/>
    <property type="match status" value="1"/>
</dbReference>
<evidence type="ECO:0000256" key="1">
    <source>
        <dbReference type="ARBA" id="ARBA00023049"/>
    </source>
</evidence>
<keyword evidence="4" id="KW-1133">Transmembrane helix</keyword>
<keyword evidence="1" id="KW-0482">Metalloprotease</keyword>
<dbReference type="PROSITE" id="PS50215">
    <property type="entry name" value="ADAM_MEPRO"/>
    <property type="match status" value="1"/>
</dbReference>
<dbReference type="InterPro" id="IPR024079">
    <property type="entry name" value="MetalloPept_cat_dom_sf"/>
</dbReference>
<keyword evidence="2" id="KW-1015">Disulfide bond</keyword>
<dbReference type="InterPro" id="IPR001590">
    <property type="entry name" value="Peptidase_M12B"/>
</dbReference>
<feature type="active site" evidence="3">
    <location>
        <position position="306"/>
    </location>
</feature>
<dbReference type="PANTHER" id="PTHR11905">
    <property type="entry name" value="ADAM A DISINTEGRIN AND METALLOPROTEASE DOMAIN"/>
    <property type="match status" value="1"/>
</dbReference>
<evidence type="ECO:0000313" key="6">
    <source>
        <dbReference type="EMBL" id="KAF7274872.1"/>
    </source>
</evidence>
<organism evidence="6 7">
    <name type="scientific">Rhynchophorus ferrugineus</name>
    <name type="common">Red palm weevil</name>
    <name type="synonym">Curculio ferrugineus</name>
    <dbReference type="NCBI Taxonomy" id="354439"/>
    <lineage>
        <taxon>Eukaryota</taxon>
        <taxon>Metazoa</taxon>
        <taxon>Ecdysozoa</taxon>
        <taxon>Arthropoda</taxon>
        <taxon>Hexapoda</taxon>
        <taxon>Insecta</taxon>
        <taxon>Pterygota</taxon>
        <taxon>Neoptera</taxon>
        <taxon>Endopterygota</taxon>
        <taxon>Coleoptera</taxon>
        <taxon>Polyphaga</taxon>
        <taxon>Cucujiformia</taxon>
        <taxon>Curculionidae</taxon>
        <taxon>Dryophthorinae</taxon>
        <taxon>Rhynchophorus</taxon>
    </lineage>
</organism>
<keyword evidence="4" id="KW-0472">Membrane</keyword>
<dbReference type="AlphaFoldDB" id="A0A834IIP0"/>
<name>A0A834IIP0_RHYFE</name>
<dbReference type="InterPro" id="IPR034027">
    <property type="entry name" value="Reprolysin_adamalysin"/>
</dbReference>
<keyword evidence="1" id="KW-0378">Hydrolase</keyword>
<comment type="caution">
    <text evidence="3">Lacks conserved residue(s) required for the propagation of feature annotation.</text>
</comment>